<dbReference type="AlphaFoldDB" id="A0A645HPE8"/>
<reference evidence="1" key="1">
    <citation type="submission" date="2019-08" db="EMBL/GenBank/DDBJ databases">
        <authorList>
            <person name="Kucharzyk K."/>
            <person name="Murdoch R.W."/>
            <person name="Higgins S."/>
            <person name="Loffler F."/>
        </authorList>
    </citation>
    <scope>NUCLEOTIDE SEQUENCE</scope>
</reference>
<comment type="caution">
    <text evidence="1">The sequence shown here is derived from an EMBL/GenBank/DDBJ whole genome shotgun (WGS) entry which is preliminary data.</text>
</comment>
<name>A0A645HPE8_9ZZZZ</name>
<evidence type="ECO:0000313" key="1">
    <source>
        <dbReference type="EMBL" id="MPN40935.1"/>
    </source>
</evidence>
<sequence>MLQNDGVAGEQILPALPDHTGKWEVPWYDGTGQAARLTVDGVYHIVVFMDDLRGQRLLRVVDVPLQERDAGIIDVPIGLVQRHTYLFRDDLRYFPPLRGQVIGKFLHYLPAFAKRPSRP</sequence>
<gene>
    <name evidence="1" type="ORF">SDC9_188475</name>
</gene>
<accession>A0A645HPE8</accession>
<dbReference type="EMBL" id="VSSQ01097669">
    <property type="protein sequence ID" value="MPN40935.1"/>
    <property type="molecule type" value="Genomic_DNA"/>
</dbReference>
<proteinExistence type="predicted"/>
<protein>
    <submittedName>
        <fullName evidence="1">Uncharacterized protein</fullName>
    </submittedName>
</protein>
<organism evidence="1">
    <name type="scientific">bioreactor metagenome</name>
    <dbReference type="NCBI Taxonomy" id="1076179"/>
    <lineage>
        <taxon>unclassified sequences</taxon>
        <taxon>metagenomes</taxon>
        <taxon>ecological metagenomes</taxon>
    </lineage>
</organism>